<evidence type="ECO:0000259" key="3">
    <source>
        <dbReference type="Pfam" id="PF00535"/>
    </source>
</evidence>
<feature type="region of interest" description="Disordered" evidence="2">
    <location>
        <begin position="1"/>
        <end position="69"/>
    </location>
</feature>
<feature type="region of interest" description="Disordered" evidence="2">
    <location>
        <begin position="176"/>
        <end position="209"/>
    </location>
</feature>
<dbReference type="Pfam" id="PF00535">
    <property type="entry name" value="Glycos_transf_2"/>
    <property type="match status" value="1"/>
</dbReference>
<dbReference type="OrthoDB" id="3784at2759"/>
<feature type="compositionally biased region" description="Low complexity" evidence="2">
    <location>
        <begin position="182"/>
        <end position="193"/>
    </location>
</feature>
<evidence type="ECO:0000313" key="4">
    <source>
        <dbReference type="EMBL" id="CCO14729.1"/>
    </source>
</evidence>
<evidence type="ECO:0000256" key="2">
    <source>
        <dbReference type="SAM" id="MobiDB-lite"/>
    </source>
</evidence>
<dbReference type="AlphaFoldDB" id="K8EAI6"/>
<dbReference type="PANTHER" id="PTHR43685:SF2">
    <property type="entry name" value="GLYCOSYLTRANSFERASE 2-LIKE DOMAIN-CONTAINING PROTEIN"/>
    <property type="match status" value="1"/>
</dbReference>
<organism evidence="4 5">
    <name type="scientific">Bathycoccus prasinos</name>
    <dbReference type="NCBI Taxonomy" id="41875"/>
    <lineage>
        <taxon>Eukaryota</taxon>
        <taxon>Viridiplantae</taxon>
        <taxon>Chlorophyta</taxon>
        <taxon>Mamiellophyceae</taxon>
        <taxon>Mamiellales</taxon>
        <taxon>Bathycoccaceae</taxon>
        <taxon>Bathycoccus</taxon>
    </lineage>
</organism>
<proteinExistence type="predicted"/>
<feature type="compositionally biased region" description="Basic residues" evidence="2">
    <location>
        <begin position="58"/>
        <end position="69"/>
    </location>
</feature>
<dbReference type="GeneID" id="19017679"/>
<dbReference type="PANTHER" id="PTHR43685">
    <property type="entry name" value="GLYCOSYLTRANSFERASE"/>
    <property type="match status" value="1"/>
</dbReference>
<dbReference type="Gene3D" id="3.90.550.10">
    <property type="entry name" value="Spore Coat Polysaccharide Biosynthesis Protein SpsA, Chain A"/>
    <property type="match status" value="1"/>
</dbReference>
<evidence type="ECO:0000256" key="1">
    <source>
        <dbReference type="SAM" id="Coils"/>
    </source>
</evidence>
<reference evidence="4 5" key="1">
    <citation type="submission" date="2011-10" db="EMBL/GenBank/DDBJ databases">
        <authorList>
            <person name="Genoscope - CEA"/>
        </authorList>
    </citation>
    <scope>NUCLEOTIDE SEQUENCE [LARGE SCALE GENOMIC DNA]</scope>
    <source>
        <strain evidence="4 5">RCC 1105</strain>
    </source>
</reference>
<sequence length="893" mass="99711">MLRESASGNANNNGSLPRSRSAHLKSLHHVETHPLGGGGGGVGSGLPLHATSGEKYQKGLKRKNSKAKRTTNGWKAMSATLFVFVHVCSSAYYYNKMKSGGSDNVDALDGNDGKSETNQQTPSRYDLLSSEEDEDEQDRSLLTTKLRLELDEAKRQMLTMKEESQVMQMQLRDFQAKGMSGGSSSSSSNKKNNLQQSGNVETHYGGSSNNNGGIGGGLLVWNYETTGQPIEIKSTPSANRDVALDSRPFFSIVMAAYNQGAYIDETVKSVAAQSYERWELIIVNDGSSDDSWAKASNLMDKYGKRRIRLINKRNGGLADARNVGMRYARGDWLCMLDSDDLLARDYLSRAAELVEEEHGNGGDIATTISGGHIGTGGVDIIPGCMRNFDAVSSDWCFPEGFSIVGVSHWNKFHASVLMKADLMRKVGGYDPGIPWGLEDWNFWLNAAKFNPIVRFVPEITFYYRHHKGTSMRKKMFAAYLEQTKAMVRTNHVELYEPVQLLHDHETIENMHEDTLKALEKKMQQFPLQPMPYFWRALRRTKKMEYEEAIDDLKIALNLTTSEKRYKWQMYYRLALLHEALEEYPEAVKAINGAFRDAYFNEILLVKHRLEQKVLGDPKVVSAHLVEATPTYWKSEKEMHDINEGTLAGKLLKSEQSHELSSLVAEQMQRMNALLQIATTNPCGDPSEPLPNKGEFNLAKNGNFNAQKDYWNPFGSGYNLAQSLSRSGSGPQPCAHVENDNDDASSGFTQLIEINQIKSEPLLVKMWSKSKDVSGTTKDAGYSLYVDIWYSDGSNDWGFNVPFNPGTHGWERAAAFITKDKPIKSIQVYGMLRGKEGEAWFDDITVSRGKDAACACGERQMFEPTENGDCEQCLAGMRCFLGDLFDPSVQSVVL</sequence>
<dbReference type="KEGG" id="bpg:Bathy02g05640"/>
<dbReference type="CDD" id="cd00761">
    <property type="entry name" value="Glyco_tranf_GTA_type"/>
    <property type="match status" value="1"/>
</dbReference>
<dbReference type="Proteomes" id="UP000198341">
    <property type="component" value="Chromosome 2"/>
</dbReference>
<dbReference type="SUPFAM" id="SSF53448">
    <property type="entry name" value="Nucleotide-diphospho-sugar transferases"/>
    <property type="match status" value="1"/>
</dbReference>
<evidence type="ECO:0000313" key="5">
    <source>
        <dbReference type="Proteomes" id="UP000198341"/>
    </source>
</evidence>
<dbReference type="Gene3D" id="1.25.40.10">
    <property type="entry name" value="Tetratricopeptide repeat domain"/>
    <property type="match status" value="1"/>
</dbReference>
<keyword evidence="1" id="KW-0175">Coiled coil</keyword>
<dbReference type="RefSeq" id="XP_007514489.1">
    <property type="nucleotide sequence ID" value="XM_007514427.1"/>
</dbReference>
<dbReference type="SUPFAM" id="SSF48452">
    <property type="entry name" value="TPR-like"/>
    <property type="match status" value="1"/>
</dbReference>
<feature type="coiled-coil region" evidence="1">
    <location>
        <begin position="143"/>
        <end position="170"/>
    </location>
</feature>
<dbReference type="Gene3D" id="2.60.120.260">
    <property type="entry name" value="Galactose-binding domain-like"/>
    <property type="match status" value="1"/>
</dbReference>
<dbReference type="GO" id="GO:0016740">
    <property type="term" value="F:transferase activity"/>
    <property type="evidence" value="ECO:0007669"/>
    <property type="project" value="UniProtKB-KW"/>
</dbReference>
<dbReference type="STRING" id="41875.K8EAI6"/>
<accession>K8EAI6</accession>
<protein>
    <submittedName>
        <fullName evidence="4">Glycosyl transferase family 2</fullName>
    </submittedName>
</protein>
<dbReference type="InterPro" id="IPR050834">
    <property type="entry name" value="Glycosyltransf_2"/>
</dbReference>
<gene>
    <name evidence="4" type="ORF">Bathy02g05640</name>
</gene>
<keyword evidence="5" id="KW-1185">Reference proteome</keyword>
<feature type="compositionally biased region" description="Gly residues" evidence="2">
    <location>
        <begin position="35"/>
        <end position="44"/>
    </location>
</feature>
<dbReference type="InterPro" id="IPR029044">
    <property type="entry name" value="Nucleotide-diphossugar_trans"/>
</dbReference>
<name>K8EAI6_9CHLO</name>
<keyword evidence="4" id="KW-0808">Transferase</keyword>
<feature type="compositionally biased region" description="Low complexity" evidence="2">
    <location>
        <begin position="1"/>
        <end position="15"/>
    </location>
</feature>
<feature type="domain" description="Glycosyltransferase 2-like" evidence="3">
    <location>
        <begin position="251"/>
        <end position="357"/>
    </location>
</feature>
<dbReference type="InterPro" id="IPR001173">
    <property type="entry name" value="Glyco_trans_2-like"/>
</dbReference>
<dbReference type="EMBL" id="FO082277">
    <property type="protein sequence ID" value="CCO14729.1"/>
    <property type="molecule type" value="Genomic_DNA"/>
</dbReference>
<dbReference type="InterPro" id="IPR011990">
    <property type="entry name" value="TPR-like_helical_dom_sf"/>
</dbReference>
<feature type="region of interest" description="Disordered" evidence="2">
    <location>
        <begin position="105"/>
        <end position="140"/>
    </location>
</feature>